<dbReference type="EMBL" id="QNSF01000002">
    <property type="protein sequence ID" value="RBP96191.1"/>
    <property type="molecule type" value="Genomic_DNA"/>
</dbReference>
<keyword evidence="1" id="KW-0175">Coiled coil</keyword>
<comment type="caution">
    <text evidence="2">The sequence shown here is derived from an EMBL/GenBank/DDBJ whole genome shotgun (WGS) entry which is preliminary data.</text>
</comment>
<evidence type="ECO:0000256" key="1">
    <source>
        <dbReference type="SAM" id="Coils"/>
    </source>
</evidence>
<protein>
    <submittedName>
        <fullName evidence="2">Uncharacterized protein</fullName>
    </submittedName>
</protein>
<evidence type="ECO:0000313" key="2">
    <source>
        <dbReference type="EMBL" id="RBP96191.1"/>
    </source>
</evidence>
<reference evidence="2 3" key="1">
    <citation type="submission" date="2018-06" db="EMBL/GenBank/DDBJ databases">
        <title>Freshwater and sediment microbial communities from various areas in North America, analyzing microbe dynamics in response to fracking.</title>
        <authorList>
            <person name="Lamendella R."/>
        </authorList>
    </citation>
    <scope>NUCLEOTIDE SEQUENCE [LARGE SCALE GENOMIC DNA]</scope>
    <source>
        <strain evidence="2 3">14_TX</strain>
    </source>
</reference>
<name>A0A366K6H4_CYTFI</name>
<gene>
    <name evidence="2" type="ORF">DFO70_102518</name>
</gene>
<organism evidence="2 3">
    <name type="scientific">Cytobacillus firmus</name>
    <name type="common">Bacillus firmus</name>
    <dbReference type="NCBI Taxonomy" id="1399"/>
    <lineage>
        <taxon>Bacteria</taxon>
        <taxon>Bacillati</taxon>
        <taxon>Bacillota</taxon>
        <taxon>Bacilli</taxon>
        <taxon>Bacillales</taxon>
        <taxon>Bacillaceae</taxon>
        <taxon>Cytobacillus</taxon>
    </lineage>
</organism>
<proteinExistence type="predicted"/>
<keyword evidence="3" id="KW-1185">Reference proteome</keyword>
<dbReference type="Proteomes" id="UP000252731">
    <property type="component" value="Unassembled WGS sequence"/>
</dbReference>
<sequence>MKRNWLIIFAILITLFIADRFIRPGMESAGVGKVKVETKINRGELKVEDYEKIYLRAIKKAESYEIKDKELLRWVVKEIASREIDHKPELTKKALIRNAREKIQLENANIQYAEVKYDIRSTEQEMEAWAGEILSHLSSDIPLEGYLKAFAKTYNLSPKEVLLEIEKSSLMVMVTNEKLYPKLAEAYKSDDRAEVSRKYGSEVKSFMAGVEPEIDA</sequence>
<dbReference type="OrthoDB" id="2932743at2"/>
<dbReference type="AlphaFoldDB" id="A0A366K6H4"/>
<accession>A0A366K6H4</accession>
<dbReference type="RefSeq" id="WP_113881687.1">
    <property type="nucleotide sequence ID" value="NZ_QNSF01000002.1"/>
</dbReference>
<feature type="coiled-coil region" evidence="1">
    <location>
        <begin position="96"/>
        <end position="125"/>
    </location>
</feature>
<evidence type="ECO:0000313" key="3">
    <source>
        <dbReference type="Proteomes" id="UP000252731"/>
    </source>
</evidence>